<feature type="binding site" evidence="6">
    <location>
        <begin position="234"/>
        <end position="237"/>
    </location>
    <ligand>
        <name>substrate</name>
    </ligand>
</feature>
<dbReference type="SUPFAM" id="SSF75304">
    <property type="entry name" value="Amidase signature (AS) enzymes"/>
    <property type="match status" value="1"/>
</dbReference>
<feature type="binding site" evidence="6">
    <location>
        <position position="213"/>
    </location>
    <ligand>
        <name>substrate</name>
    </ligand>
</feature>
<dbReference type="Proteomes" id="UP000054771">
    <property type="component" value="Unassembled WGS sequence"/>
</dbReference>
<feature type="binding site" evidence="6">
    <location>
        <position position="187"/>
    </location>
    <ligand>
        <name>substrate</name>
    </ligand>
</feature>
<dbReference type="EC" id="3.5.1.4" evidence="3"/>
<evidence type="ECO:0000256" key="1">
    <source>
        <dbReference type="ARBA" id="ARBA00001311"/>
    </source>
</evidence>
<evidence type="ECO:0000256" key="3">
    <source>
        <dbReference type="ARBA" id="ARBA00012922"/>
    </source>
</evidence>
<dbReference type="InterPro" id="IPR023631">
    <property type="entry name" value="Amidase_dom"/>
</dbReference>
<dbReference type="EMBL" id="CDMC01000005">
    <property type="protein sequence ID" value="CEL06042.1"/>
    <property type="molecule type" value="Genomic_DNA"/>
</dbReference>
<dbReference type="GO" id="GO:0004040">
    <property type="term" value="F:amidase activity"/>
    <property type="evidence" value="ECO:0007669"/>
    <property type="project" value="UniProtKB-EC"/>
</dbReference>
<evidence type="ECO:0000313" key="8">
    <source>
        <dbReference type="EMBL" id="CEL06042.1"/>
    </source>
</evidence>
<dbReference type="OrthoDB" id="6428749at2759"/>
<dbReference type="PIRSF" id="PIRSF001221">
    <property type="entry name" value="Amidase_fungi"/>
    <property type="match status" value="1"/>
</dbReference>
<dbReference type="PROSITE" id="PS00571">
    <property type="entry name" value="AMIDASES"/>
    <property type="match status" value="1"/>
</dbReference>
<dbReference type="PANTHER" id="PTHR46072:SF5">
    <property type="entry name" value="GENERAL AMIDASE-C"/>
    <property type="match status" value="1"/>
</dbReference>
<feature type="active site" description="Acyl-ester intermediate" evidence="5">
    <location>
        <position position="237"/>
    </location>
</feature>
<dbReference type="Gene3D" id="3.90.1300.10">
    <property type="entry name" value="Amidase signature (AS) domain"/>
    <property type="match status" value="1"/>
</dbReference>
<dbReference type="AlphaFoldDB" id="A0A0U5CA22"/>
<evidence type="ECO:0000256" key="5">
    <source>
        <dbReference type="PIRSR" id="PIRSR001221-1"/>
    </source>
</evidence>
<feature type="active site" description="Charge relay system" evidence="5">
    <location>
        <position position="213"/>
    </location>
</feature>
<dbReference type="PANTHER" id="PTHR46072">
    <property type="entry name" value="AMIDASE-RELATED-RELATED"/>
    <property type="match status" value="1"/>
</dbReference>
<comment type="similarity">
    <text evidence="2">Belongs to the amidase family.</text>
</comment>
<dbReference type="STRING" id="454130.A0A0U5CA22"/>
<dbReference type="Pfam" id="PF01425">
    <property type="entry name" value="Amidase"/>
    <property type="match status" value="1"/>
</dbReference>
<comment type="catalytic activity">
    <reaction evidence="1">
        <text>a monocarboxylic acid amide + H2O = a monocarboxylate + NH4(+)</text>
        <dbReference type="Rhea" id="RHEA:12020"/>
        <dbReference type="ChEBI" id="CHEBI:15377"/>
        <dbReference type="ChEBI" id="CHEBI:28938"/>
        <dbReference type="ChEBI" id="CHEBI:35757"/>
        <dbReference type="ChEBI" id="CHEBI:83628"/>
        <dbReference type="EC" id="3.5.1.4"/>
    </reaction>
</comment>
<dbReference type="InterPro" id="IPR020556">
    <property type="entry name" value="Amidase_CS"/>
</dbReference>
<proteinExistence type="inferred from homology"/>
<feature type="active site" description="Charge relay system" evidence="5">
    <location>
        <position position="137"/>
    </location>
</feature>
<feature type="domain" description="Amidase" evidence="7">
    <location>
        <begin position="81"/>
        <end position="526"/>
    </location>
</feature>
<protein>
    <recommendedName>
        <fullName evidence="3">amidase</fullName>
        <ecNumber evidence="3">3.5.1.4</ecNumber>
    </recommendedName>
</protein>
<evidence type="ECO:0000256" key="4">
    <source>
        <dbReference type="ARBA" id="ARBA00022801"/>
    </source>
</evidence>
<evidence type="ECO:0000259" key="7">
    <source>
        <dbReference type="Pfam" id="PF01425"/>
    </source>
</evidence>
<dbReference type="OMA" id="VIGPCGR"/>
<organism evidence="8 9">
    <name type="scientific">Aspergillus calidoustus</name>
    <dbReference type="NCBI Taxonomy" id="454130"/>
    <lineage>
        <taxon>Eukaryota</taxon>
        <taxon>Fungi</taxon>
        <taxon>Dikarya</taxon>
        <taxon>Ascomycota</taxon>
        <taxon>Pezizomycotina</taxon>
        <taxon>Eurotiomycetes</taxon>
        <taxon>Eurotiomycetidae</taxon>
        <taxon>Eurotiales</taxon>
        <taxon>Aspergillaceae</taxon>
        <taxon>Aspergillus</taxon>
        <taxon>Aspergillus subgen. Nidulantes</taxon>
    </lineage>
</organism>
<dbReference type="InterPro" id="IPR036928">
    <property type="entry name" value="AS_sf"/>
</dbReference>
<reference evidence="9" key="1">
    <citation type="journal article" date="2016" name="Genome Announc.">
        <title>Draft genome sequences of fungus Aspergillus calidoustus.</title>
        <authorList>
            <person name="Horn F."/>
            <person name="Linde J."/>
            <person name="Mattern D.J."/>
            <person name="Walther G."/>
            <person name="Guthke R."/>
            <person name="Scherlach K."/>
            <person name="Martin K."/>
            <person name="Brakhage A.A."/>
            <person name="Petzke L."/>
            <person name="Valiante V."/>
        </authorList>
    </citation>
    <scope>NUCLEOTIDE SEQUENCE [LARGE SCALE GENOMIC DNA]</scope>
    <source>
        <strain evidence="9">SF006504</strain>
    </source>
</reference>
<accession>A0A0U5CA22</accession>
<evidence type="ECO:0000313" key="9">
    <source>
        <dbReference type="Proteomes" id="UP000054771"/>
    </source>
</evidence>
<keyword evidence="4" id="KW-0378">Hydrolase</keyword>
<name>A0A0U5CA22_ASPCI</name>
<evidence type="ECO:0000256" key="6">
    <source>
        <dbReference type="PIRSR" id="PIRSR001221-2"/>
    </source>
</evidence>
<keyword evidence="9" id="KW-1185">Reference proteome</keyword>
<gene>
    <name evidence="8" type="ORF">ASPCAL07153</name>
</gene>
<evidence type="ECO:0000256" key="2">
    <source>
        <dbReference type="ARBA" id="ARBA00009199"/>
    </source>
</evidence>
<sequence>MPQSTWQEKVRVKASETKDNIPVEWRLSTCYLDVSQDSHESVLDIPRRCGILSPREIHITEAFDATALLEKLASHEFSAVEVTRAFCKRAAIAQQLTSCLTEMFLETALRRARELDDHLLATGKTVGPLHGLPISLKECYNIAGVPTTMGFVSFLDRPPPQSNSVLVDVLLAAGAVLYVKTNIPQTMMTLDTHNNVFGRTLNPHRLSLTAGGSSGGEGALIAMRGSLLGLGTDIAGSIRVPALCCGVIGFKPSASRVPYGGITSVARPGMAGIVPSAGPLSHTLRDAELLLKVVLNSKSADIDDTALDIPWRAGADQKPLLRVGQLPEDALYPLHPPMQRALKTALSKLEAAGHTVVDISDQMPSISAAKDIAFRFFNMDPARTALTHVTSGNEPFIPSLQSTYDIEGRAPKPKLLELYDLNVAKARLLPSMRRVFVDNQLDIIIGPAYQSCAVPHDTYGVATYTVFCNLFNLPACVIPFEKADSAKDASFVRDLPYTPEYKPREVEGAPCHIQLIGRTLRDEELLQSTAIVEAVLKS</sequence>